<name>A0ABS7JFV1_9SPHN</name>
<feature type="transmembrane region" description="Helical" evidence="1">
    <location>
        <begin position="12"/>
        <end position="32"/>
    </location>
</feature>
<keyword evidence="3" id="KW-1185">Reference proteome</keyword>
<keyword evidence="1" id="KW-1133">Transmembrane helix</keyword>
<comment type="caution">
    <text evidence="2">The sequence shown here is derived from an EMBL/GenBank/DDBJ whole genome shotgun (WGS) entry which is preliminary data.</text>
</comment>
<sequence length="69" mass="7556">MDQHDPAKTRFLAIQAMRLSGLLLGVVGALILGEVLPFPEMLGYLFMALGLVGVFIVPTTLAKRWSSRK</sequence>
<gene>
    <name evidence="2" type="ORF">K3177_08445</name>
</gene>
<dbReference type="EMBL" id="JAIGNQ010000002">
    <property type="protein sequence ID" value="MBX7488543.1"/>
    <property type="molecule type" value="Genomic_DNA"/>
</dbReference>
<accession>A0ABS7JFV1</accession>
<dbReference type="RefSeq" id="WP_103022523.1">
    <property type="nucleotide sequence ID" value="NZ_JAHWXO010000003.1"/>
</dbReference>
<evidence type="ECO:0000313" key="3">
    <source>
        <dbReference type="Proteomes" id="UP000776651"/>
    </source>
</evidence>
<dbReference type="Proteomes" id="UP000776651">
    <property type="component" value="Unassembled WGS sequence"/>
</dbReference>
<protein>
    <submittedName>
        <fullName evidence="2">Uncharacterized protein</fullName>
    </submittedName>
</protein>
<keyword evidence="1" id="KW-0472">Membrane</keyword>
<reference evidence="2 3" key="1">
    <citation type="submission" date="2021-08" db="EMBL/GenBank/DDBJ databases">
        <title>Comparative Genomics Analysis of the Genus Qipengyuania Reveals Extensive Genetic Diversity and Metabolic Versatility, Including the Description of Fifteen Novel Species.</title>
        <authorList>
            <person name="Liu Y."/>
        </authorList>
    </citation>
    <scope>NUCLEOTIDE SEQUENCE [LARGE SCALE GENOMIC DNA]</scope>
    <source>
        <strain evidence="2 3">GH25</strain>
    </source>
</reference>
<keyword evidence="1" id="KW-0812">Transmembrane</keyword>
<organism evidence="2 3">
    <name type="scientific">Qipengyuania pacifica</name>
    <dbReference type="NCBI Taxonomy" id="2860199"/>
    <lineage>
        <taxon>Bacteria</taxon>
        <taxon>Pseudomonadati</taxon>
        <taxon>Pseudomonadota</taxon>
        <taxon>Alphaproteobacteria</taxon>
        <taxon>Sphingomonadales</taxon>
        <taxon>Erythrobacteraceae</taxon>
        <taxon>Qipengyuania</taxon>
    </lineage>
</organism>
<evidence type="ECO:0000256" key="1">
    <source>
        <dbReference type="SAM" id="Phobius"/>
    </source>
</evidence>
<evidence type="ECO:0000313" key="2">
    <source>
        <dbReference type="EMBL" id="MBX7488543.1"/>
    </source>
</evidence>
<proteinExistence type="predicted"/>
<feature type="transmembrane region" description="Helical" evidence="1">
    <location>
        <begin position="44"/>
        <end position="62"/>
    </location>
</feature>